<evidence type="ECO:0000313" key="2">
    <source>
        <dbReference type="Proteomes" id="UP000288216"/>
    </source>
</evidence>
<sequence>MSGEDSLFDLPQTGRNHEYHLSAYVQSPVALVLPHVQLLRIFQTQQQLRLTLQASDLNLSTFPNKSLKTMCGSNCRTT</sequence>
<proteinExistence type="predicted"/>
<evidence type="ECO:0000313" key="1">
    <source>
        <dbReference type="EMBL" id="GCB63615.1"/>
    </source>
</evidence>
<dbReference type="AlphaFoldDB" id="A0A401NRW4"/>
<accession>A0A401NRW4</accession>
<organism evidence="1 2">
    <name type="scientific">Scyliorhinus torazame</name>
    <name type="common">Cloudy catshark</name>
    <name type="synonym">Catulus torazame</name>
    <dbReference type="NCBI Taxonomy" id="75743"/>
    <lineage>
        <taxon>Eukaryota</taxon>
        <taxon>Metazoa</taxon>
        <taxon>Chordata</taxon>
        <taxon>Craniata</taxon>
        <taxon>Vertebrata</taxon>
        <taxon>Chondrichthyes</taxon>
        <taxon>Elasmobranchii</taxon>
        <taxon>Galeomorphii</taxon>
        <taxon>Galeoidea</taxon>
        <taxon>Carcharhiniformes</taxon>
        <taxon>Scyliorhinidae</taxon>
        <taxon>Scyliorhinus</taxon>
    </lineage>
</organism>
<protein>
    <submittedName>
        <fullName evidence="1">Uncharacterized protein</fullName>
    </submittedName>
</protein>
<gene>
    <name evidence="1" type="ORF">scyTo_0014650</name>
</gene>
<name>A0A401NRW4_SCYTO</name>
<keyword evidence="2" id="KW-1185">Reference proteome</keyword>
<dbReference type="Proteomes" id="UP000288216">
    <property type="component" value="Unassembled WGS sequence"/>
</dbReference>
<comment type="caution">
    <text evidence="1">The sequence shown here is derived from an EMBL/GenBank/DDBJ whole genome shotgun (WGS) entry which is preliminary data.</text>
</comment>
<reference evidence="1 2" key="1">
    <citation type="journal article" date="2018" name="Nat. Ecol. Evol.">
        <title>Shark genomes provide insights into elasmobranch evolution and the origin of vertebrates.</title>
        <authorList>
            <person name="Hara Y"/>
            <person name="Yamaguchi K"/>
            <person name="Onimaru K"/>
            <person name="Kadota M"/>
            <person name="Koyanagi M"/>
            <person name="Keeley SD"/>
            <person name="Tatsumi K"/>
            <person name="Tanaka K"/>
            <person name="Motone F"/>
            <person name="Kageyama Y"/>
            <person name="Nozu R"/>
            <person name="Adachi N"/>
            <person name="Nishimura O"/>
            <person name="Nakagawa R"/>
            <person name="Tanegashima C"/>
            <person name="Kiyatake I"/>
            <person name="Matsumoto R"/>
            <person name="Murakumo K"/>
            <person name="Nishida K"/>
            <person name="Terakita A"/>
            <person name="Kuratani S"/>
            <person name="Sato K"/>
            <person name="Hyodo S Kuraku.S."/>
        </authorList>
    </citation>
    <scope>NUCLEOTIDE SEQUENCE [LARGE SCALE GENOMIC DNA]</scope>
</reference>
<dbReference type="EMBL" id="BFAA01007946">
    <property type="protein sequence ID" value="GCB63615.1"/>
    <property type="molecule type" value="Genomic_DNA"/>
</dbReference>